<dbReference type="EMBL" id="CP060775">
    <property type="protein sequence ID" value="QQK43471.1"/>
    <property type="molecule type" value="Genomic_DNA"/>
</dbReference>
<dbReference type="InterPro" id="IPR003609">
    <property type="entry name" value="Pan_app"/>
</dbReference>
<protein>
    <submittedName>
        <fullName evidence="3">PAN-1 domain</fullName>
    </submittedName>
</protein>
<dbReference type="Proteomes" id="UP000595662">
    <property type="component" value="Chromosome 2"/>
</dbReference>
<evidence type="ECO:0000313" key="4">
    <source>
        <dbReference type="Proteomes" id="UP000595662"/>
    </source>
</evidence>
<feature type="chain" id="PRO_5030548916" evidence="1">
    <location>
        <begin position="20"/>
        <end position="133"/>
    </location>
</feature>
<organism evidence="3 4">
    <name type="scientific">Penicillium digitatum</name>
    <name type="common">Green mold</name>
    <dbReference type="NCBI Taxonomy" id="36651"/>
    <lineage>
        <taxon>Eukaryota</taxon>
        <taxon>Fungi</taxon>
        <taxon>Dikarya</taxon>
        <taxon>Ascomycota</taxon>
        <taxon>Pezizomycotina</taxon>
        <taxon>Eurotiomycetes</taxon>
        <taxon>Eurotiomycetidae</taxon>
        <taxon>Eurotiales</taxon>
        <taxon>Aspergillaceae</taxon>
        <taxon>Penicillium</taxon>
    </lineage>
</organism>
<feature type="signal peptide" evidence="1">
    <location>
        <begin position="1"/>
        <end position="19"/>
    </location>
</feature>
<dbReference type="AlphaFoldDB" id="A0A7T7BKT8"/>
<evidence type="ECO:0000313" key="3">
    <source>
        <dbReference type="EMBL" id="QQK43471.1"/>
    </source>
</evidence>
<gene>
    <name evidence="3" type="ORF">Pdw03_7372</name>
</gene>
<reference evidence="3 4" key="1">
    <citation type="submission" date="2020-08" db="EMBL/GenBank/DDBJ databases">
        <title>The completed genome sequence of the pathogenic ascomycete fungus Penicillium digitatum.</title>
        <authorList>
            <person name="Wang M."/>
        </authorList>
    </citation>
    <scope>NUCLEOTIDE SEQUENCE [LARGE SCALE GENOMIC DNA]</scope>
    <source>
        <strain evidence="3 4">PdW03</strain>
    </source>
</reference>
<evidence type="ECO:0000256" key="1">
    <source>
        <dbReference type="SAM" id="SignalP"/>
    </source>
</evidence>
<evidence type="ECO:0000259" key="2">
    <source>
        <dbReference type="Pfam" id="PF00024"/>
    </source>
</evidence>
<accession>A0A7T7BKT8</accession>
<feature type="domain" description="Apple" evidence="2">
    <location>
        <begin position="43"/>
        <end position="83"/>
    </location>
</feature>
<sequence length="133" mass="14257">MASIYLVILLAVLALAVEGSSKCWTSVHNDTIAFHSSAPITFSFDLKTATDCQNWCGEVTKCQSWVYVEYSNQCDLHRTAALSLSENIGFTFGGCDSINGTLPVATFAPSALSGIAAGIRVEMETGYPSRAKH</sequence>
<dbReference type="RefSeq" id="XP_065956718.1">
    <property type="nucleotide sequence ID" value="XM_066101635.1"/>
</dbReference>
<proteinExistence type="predicted"/>
<dbReference type="SUPFAM" id="SSF57414">
    <property type="entry name" value="Hairpin loop containing domain-like"/>
    <property type="match status" value="1"/>
</dbReference>
<dbReference type="Gene3D" id="3.50.4.10">
    <property type="entry name" value="Hepatocyte Growth Factor"/>
    <property type="match status" value="1"/>
</dbReference>
<keyword evidence="1" id="KW-0732">Signal</keyword>
<dbReference type="GeneID" id="90952953"/>
<name>A0A7T7BKT8_PENDI</name>
<dbReference type="Pfam" id="PF00024">
    <property type="entry name" value="PAN_1"/>
    <property type="match status" value="1"/>
</dbReference>